<evidence type="ECO:0000256" key="2">
    <source>
        <dbReference type="ARBA" id="ARBA00005709"/>
    </source>
</evidence>
<dbReference type="Gene3D" id="1.20.1330.10">
    <property type="entry name" value="f41 fragment of flagellin, N-terminal domain"/>
    <property type="match status" value="1"/>
</dbReference>
<dbReference type="SUPFAM" id="SSF64518">
    <property type="entry name" value="Phase 1 flagellin"/>
    <property type="match status" value="1"/>
</dbReference>
<evidence type="ECO:0000313" key="6">
    <source>
        <dbReference type="EMBL" id="PNU21149.1"/>
    </source>
</evidence>
<keyword evidence="6" id="KW-0969">Cilium</keyword>
<dbReference type="OrthoDB" id="9758307at2"/>
<comment type="similarity">
    <text evidence="2">Belongs to the bacterial flagellin family.</text>
</comment>
<protein>
    <submittedName>
        <fullName evidence="6">Flagellar hook-associated protein 3</fullName>
    </submittedName>
</protein>
<dbReference type="Pfam" id="PF00669">
    <property type="entry name" value="Flagellin_N"/>
    <property type="match status" value="1"/>
</dbReference>
<dbReference type="InterPro" id="IPR001029">
    <property type="entry name" value="Flagellin_N"/>
</dbReference>
<dbReference type="InterPro" id="IPR001492">
    <property type="entry name" value="Flagellin"/>
</dbReference>
<dbReference type="PANTHER" id="PTHR42792:SF1">
    <property type="entry name" value="FLAGELLAR HOOK-ASSOCIATED PROTEIN 3"/>
    <property type="match status" value="1"/>
</dbReference>
<dbReference type="GO" id="GO:0009424">
    <property type="term" value="C:bacterial-type flagellum hook"/>
    <property type="evidence" value="ECO:0007669"/>
    <property type="project" value="InterPro"/>
</dbReference>
<dbReference type="InterPro" id="IPR013384">
    <property type="entry name" value="Flagell_FlgL"/>
</dbReference>
<evidence type="ECO:0000259" key="5">
    <source>
        <dbReference type="Pfam" id="PF00700"/>
    </source>
</evidence>
<dbReference type="PANTHER" id="PTHR42792">
    <property type="entry name" value="FLAGELLIN"/>
    <property type="match status" value="1"/>
</dbReference>
<keyword evidence="6" id="KW-0966">Cell projection</keyword>
<dbReference type="GO" id="GO:0005198">
    <property type="term" value="F:structural molecule activity"/>
    <property type="evidence" value="ECO:0007669"/>
    <property type="project" value="InterPro"/>
</dbReference>
<evidence type="ECO:0000313" key="7">
    <source>
        <dbReference type="Proteomes" id="UP000236340"/>
    </source>
</evidence>
<sequence length="312" mass="34677">MKATMGTTYHTLLAHLNRINRTLEDLRVQSATGKKINKPSDDPSAIRPMLHARTQIKSSDRFIRTMDSGLDQINSMDGHLSHMNDVLVRLKEISIASINDSLDSQNRLTYAEEVKQLRQEMYDSANAQLDGKYLFSGFQVHTKPFVDNPAYDPVLDPRPVLYNGDSGEFNLEIGPSERAKINLTGNELLMGDADFDGVTDPGAVDIFAVMASVEQALRNNDPAAVSAQLDNVETGLEQIRSNQSLMGNAGRRLETAKDRMEQTNIQMQTILSRYEDVDLVETITNMTQQETALQAALSVTGRLSQLSILNYV</sequence>
<dbReference type="EMBL" id="PPFX01000005">
    <property type="protein sequence ID" value="PNU21149.1"/>
    <property type="molecule type" value="Genomic_DNA"/>
</dbReference>
<reference evidence="6 7" key="1">
    <citation type="journal article" date="2018" name="Genome Announc.">
        <title>Genome Sequence of Geothermobacter sp. HR-1 Iron Reducer from the Loihi Seamount.</title>
        <authorList>
            <person name="Smith H."/>
            <person name="Abuyen K."/>
            <person name="Tremblay J."/>
            <person name="Savalia P."/>
            <person name="Perez-Rodriguez I."/>
            <person name="Emerson D."/>
            <person name="Tully B."/>
            <person name="Amend J."/>
        </authorList>
    </citation>
    <scope>NUCLEOTIDE SEQUENCE [LARGE SCALE GENOMIC DNA]</scope>
    <source>
        <strain evidence="6 7">HR-1</strain>
    </source>
</reference>
<dbReference type="AlphaFoldDB" id="A0A2K2HD09"/>
<feature type="domain" description="Flagellin N-terminal" evidence="4">
    <location>
        <begin position="12"/>
        <end position="138"/>
    </location>
</feature>
<dbReference type="RefSeq" id="WP_103114443.1">
    <property type="nucleotide sequence ID" value="NZ_PPFX01000005.1"/>
</dbReference>
<gene>
    <name evidence="6" type="primary">flgL</name>
    <name evidence="6" type="ORF">C2E25_03700</name>
</gene>
<dbReference type="Pfam" id="PF00700">
    <property type="entry name" value="Flagellin_C"/>
    <property type="match status" value="1"/>
</dbReference>
<organism evidence="6 7">
    <name type="scientific">Geothermobacter hydrogeniphilus</name>
    <dbReference type="NCBI Taxonomy" id="1969733"/>
    <lineage>
        <taxon>Bacteria</taxon>
        <taxon>Pseudomonadati</taxon>
        <taxon>Thermodesulfobacteriota</taxon>
        <taxon>Desulfuromonadia</taxon>
        <taxon>Desulfuromonadales</taxon>
        <taxon>Geothermobacteraceae</taxon>
        <taxon>Geothermobacter</taxon>
    </lineage>
</organism>
<evidence type="ECO:0000259" key="4">
    <source>
        <dbReference type="Pfam" id="PF00669"/>
    </source>
</evidence>
<accession>A0A2K2HD09</accession>
<keyword evidence="6" id="KW-0282">Flagellum</keyword>
<name>A0A2K2HD09_9BACT</name>
<feature type="domain" description="Flagellin C-terminal" evidence="5">
    <location>
        <begin position="229"/>
        <end position="311"/>
    </location>
</feature>
<dbReference type="GO" id="GO:0071973">
    <property type="term" value="P:bacterial-type flagellum-dependent cell motility"/>
    <property type="evidence" value="ECO:0007669"/>
    <property type="project" value="InterPro"/>
</dbReference>
<dbReference type="NCBIfam" id="TIGR02550">
    <property type="entry name" value="flagell_flgL"/>
    <property type="match status" value="1"/>
</dbReference>
<comment type="subcellular location">
    <subcellularLocation>
        <location evidence="1">Bacterial flagellum</location>
    </subcellularLocation>
</comment>
<keyword evidence="3" id="KW-0975">Bacterial flagellum</keyword>
<proteinExistence type="inferred from homology"/>
<dbReference type="InterPro" id="IPR046358">
    <property type="entry name" value="Flagellin_C"/>
</dbReference>
<evidence type="ECO:0000256" key="1">
    <source>
        <dbReference type="ARBA" id="ARBA00004365"/>
    </source>
</evidence>
<evidence type="ECO:0000256" key="3">
    <source>
        <dbReference type="ARBA" id="ARBA00023143"/>
    </source>
</evidence>
<comment type="caution">
    <text evidence="6">The sequence shown here is derived from an EMBL/GenBank/DDBJ whole genome shotgun (WGS) entry which is preliminary data.</text>
</comment>
<dbReference type="Proteomes" id="UP000236340">
    <property type="component" value="Unassembled WGS sequence"/>
</dbReference>